<organism evidence="2 3">
    <name type="scientific">Rhodococcus sovatensis</name>
    <dbReference type="NCBI Taxonomy" id="1805840"/>
    <lineage>
        <taxon>Bacteria</taxon>
        <taxon>Bacillati</taxon>
        <taxon>Actinomycetota</taxon>
        <taxon>Actinomycetes</taxon>
        <taxon>Mycobacteriales</taxon>
        <taxon>Nocardiaceae</taxon>
        <taxon>Rhodococcus</taxon>
    </lineage>
</organism>
<dbReference type="CDD" id="cd03784">
    <property type="entry name" value="GT1_Gtf-like"/>
    <property type="match status" value="1"/>
</dbReference>
<gene>
    <name evidence="2" type="ORF">WDS16_13015</name>
</gene>
<proteinExistence type="predicted"/>
<sequence>MKFVLPFTGSRGDIAPGLALGIELAGRGHEVVFGAPPNLVTFATAATASASGISIVSFGPDTQALLESDLVRTRIKSRNPRVRTAALAELANFGWDDMTEQLSQMSVGADAAVAGTLGQEMTFNCAEALSIPFFALHYCPLRSNGSVSVLPGRELPGIVNRGTWRILESLRWRSMKNRENSQRTALGLPAASQPLSTRIARYGGIEIQAYDSSFFPGLSQEWGKRRPFVGFLELSAATTTSAPESTCDSPLRRWIDEGPPPLYFGFGSMPVQDPPALMDMIEDVCRSGGHRAVVSSGWSALDEFMDPTAAVATVGPVDHATLFPLCRAAIHHGGAGTTAASIRAGLPTMTCWFSADQPFWGAALTRTGAGTSAKFTTLTTDTLASGIATLLRTDTASRAAELADSMTPASDSLQAAADLIEGVTHQKR</sequence>
<dbReference type="InterPro" id="IPR010610">
    <property type="entry name" value="EryCIII-like_C"/>
</dbReference>
<reference evidence="2 3" key="1">
    <citation type="submission" date="2024-03" db="EMBL/GenBank/DDBJ databases">
        <title>Natural products discovery in diverse microorganisms through a two-stage MS feature dereplication strategy.</title>
        <authorList>
            <person name="Zhang R."/>
        </authorList>
    </citation>
    <scope>NUCLEOTIDE SEQUENCE [LARGE SCALE GENOMIC DNA]</scope>
    <source>
        <strain evidence="2 3">18930</strain>
    </source>
</reference>
<feature type="domain" description="Erythromycin biosynthesis protein CIII-like C-terminal" evidence="1">
    <location>
        <begin position="311"/>
        <end position="407"/>
    </location>
</feature>
<evidence type="ECO:0000313" key="2">
    <source>
        <dbReference type="EMBL" id="WXG71315.1"/>
    </source>
</evidence>
<dbReference type="InterPro" id="IPR050426">
    <property type="entry name" value="Glycosyltransferase_28"/>
</dbReference>
<evidence type="ECO:0000259" key="1">
    <source>
        <dbReference type="Pfam" id="PF06722"/>
    </source>
</evidence>
<dbReference type="Pfam" id="PF06722">
    <property type="entry name" value="EryCIII-like_C"/>
    <property type="match status" value="1"/>
</dbReference>
<accession>A0ABZ2PST9</accession>
<name>A0ABZ2PST9_9NOCA</name>
<evidence type="ECO:0000313" key="3">
    <source>
        <dbReference type="Proteomes" id="UP001432000"/>
    </source>
</evidence>
<dbReference type="PANTHER" id="PTHR48050">
    <property type="entry name" value="STEROL 3-BETA-GLUCOSYLTRANSFERASE"/>
    <property type="match status" value="1"/>
</dbReference>
<dbReference type="Gene3D" id="3.40.50.2000">
    <property type="entry name" value="Glycogen Phosphorylase B"/>
    <property type="match status" value="2"/>
</dbReference>
<keyword evidence="3" id="KW-1185">Reference proteome</keyword>
<dbReference type="EMBL" id="CP147846">
    <property type="protein sequence ID" value="WXG71315.1"/>
    <property type="molecule type" value="Genomic_DNA"/>
</dbReference>
<dbReference type="RefSeq" id="WP_338893046.1">
    <property type="nucleotide sequence ID" value="NZ_CP147846.1"/>
</dbReference>
<dbReference type="SUPFAM" id="SSF53756">
    <property type="entry name" value="UDP-Glycosyltransferase/glycogen phosphorylase"/>
    <property type="match status" value="1"/>
</dbReference>
<dbReference type="PANTHER" id="PTHR48050:SF13">
    <property type="entry name" value="STEROL 3-BETA-GLUCOSYLTRANSFERASE UGT80A2"/>
    <property type="match status" value="1"/>
</dbReference>
<dbReference type="InterPro" id="IPR002213">
    <property type="entry name" value="UDP_glucos_trans"/>
</dbReference>
<protein>
    <submittedName>
        <fullName evidence="2">Glycosyltransferase</fullName>
    </submittedName>
</protein>
<dbReference type="Proteomes" id="UP001432000">
    <property type="component" value="Chromosome"/>
</dbReference>